<proteinExistence type="predicted"/>
<dbReference type="AlphaFoldDB" id="A0A3S2U9U3"/>
<evidence type="ECO:0008006" key="3">
    <source>
        <dbReference type="Google" id="ProtNLM"/>
    </source>
</evidence>
<comment type="caution">
    <text evidence="1">The sequence shown here is derived from an EMBL/GenBank/DDBJ whole genome shotgun (WGS) entry which is preliminary data.</text>
</comment>
<dbReference type="OrthoDB" id="9816028at2"/>
<evidence type="ECO:0000313" key="2">
    <source>
        <dbReference type="Proteomes" id="UP000288587"/>
    </source>
</evidence>
<accession>A0A3S2U9U3</accession>
<protein>
    <recommendedName>
        <fullName evidence="3">Transposase</fullName>
    </recommendedName>
</protein>
<name>A0A3S2U9U3_9BURK</name>
<dbReference type="RefSeq" id="WP_127684217.1">
    <property type="nucleotide sequence ID" value="NZ_SACM01000006.1"/>
</dbReference>
<sequence length="78" mass="8609">MKKSRFTDSQIVAVLKEVDLGAKGGSGYLAVIFQRQIEENRQRIKDVKGSKLRPRNLGKPVISAALLPNHLLRPTQAG</sequence>
<keyword evidence="2" id="KW-1185">Reference proteome</keyword>
<dbReference type="EMBL" id="SACM01000006">
    <property type="protein sequence ID" value="RVT82409.1"/>
    <property type="molecule type" value="Genomic_DNA"/>
</dbReference>
<organism evidence="1 2">
    <name type="scientific">Inhella crocodyli</name>
    <dbReference type="NCBI Taxonomy" id="2499851"/>
    <lineage>
        <taxon>Bacteria</taxon>
        <taxon>Pseudomonadati</taxon>
        <taxon>Pseudomonadota</taxon>
        <taxon>Betaproteobacteria</taxon>
        <taxon>Burkholderiales</taxon>
        <taxon>Sphaerotilaceae</taxon>
        <taxon>Inhella</taxon>
    </lineage>
</organism>
<reference evidence="1 2" key="1">
    <citation type="submission" date="2019-01" db="EMBL/GenBank/DDBJ databases">
        <authorList>
            <person name="Chen W.-M."/>
        </authorList>
    </citation>
    <scope>NUCLEOTIDE SEQUENCE [LARGE SCALE GENOMIC DNA]</scope>
    <source>
        <strain evidence="1 2">CCP-18</strain>
    </source>
</reference>
<gene>
    <name evidence="1" type="ORF">EOD73_16885</name>
</gene>
<dbReference type="Proteomes" id="UP000288587">
    <property type="component" value="Unassembled WGS sequence"/>
</dbReference>
<evidence type="ECO:0000313" key="1">
    <source>
        <dbReference type="EMBL" id="RVT82409.1"/>
    </source>
</evidence>